<evidence type="ECO:0000313" key="8">
    <source>
        <dbReference type="EMBL" id="SVC42118.1"/>
    </source>
</evidence>
<proteinExistence type="predicted"/>
<dbReference type="EMBL" id="UINC01090300">
    <property type="protein sequence ID" value="SVC42118.1"/>
    <property type="molecule type" value="Genomic_DNA"/>
</dbReference>
<name>A0A382M0A2_9ZZZZ</name>
<evidence type="ECO:0000256" key="6">
    <source>
        <dbReference type="ARBA" id="ARBA00023211"/>
    </source>
</evidence>
<evidence type="ECO:0000256" key="2">
    <source>
        <dbReference type="ARBA" id="ARBA00022519"/>
    </source>
</evidence>
<feature type="domain" description="Calcineurin-like phosphoesterase" evidence="7">
    <location>
        <begin position="38"/>
        <end position="237"/>
    </location>
</feature>
<dbReference type="PANTHER" id="PTHR34990">
    <property type="entry name" value="UDP-2,3-DIACYLGLUCOSAMINE HYDROLASE-RELATED"/>
    <property type="match status" value="1"/>
</dbReference>
<evidence type="ECO:0000256" key="5">
    <source>
        <dbReference type="ARBA" id="ARBA00023136"/>
    </source>
</evidence>
<evidence type="ECO:0000259" key="7">
    <source>
        <dbReference type="Pfam" id="PF00149"/>
    </source>
</evidence>
<keyword evidence="6" id="KW-0464">Manganese</keyword>
<organism evidence="8">
    <name type="scientific">marine metagenome</name>
    <dbReference type="NCBI Taxonomy" id="408172"/>
    <lineage>
        <taxon>unclassified sequences</taxon>
        <taxon>metagenomes</taxon>
        <taxon>ecological metagenomes</taxon>
    </lineage>
</organism>
<evidence type="ECO:0000256" key="4">
    <source>
        <dbReference type="ARBA" id="ARBA00022801"/>
    </source>
</evidence>
<dbReference type="GO" id="GO:0016020">
    <property type="term" value="C:membrane"/>
    <property type="evidence" value="ECO:0007669"/>
    <property type="project" value="GOC"/>
</dbReference>
<reference evidence="8" key="1">
    <citation type="submission" date="2018-05" db="EMBL/GenBank/DDBJ databases">
        <authorList>
            <person name="Lanie J.A."/>
            <person name="Ng W.-L."/>
            <person name="Kazmierczak K.M."/>
            <person name="Andrzejewski T.M."/>
            <person name="Davidsen T.M."/>
            <person name="Wayne K.J."/>
            <person name="Tettelin H."/>
            <person name="Glass J.I."/>
            <person name="Rusch D."/>
            <person name="Podicherti R."/>
            <person name="Tsui H.-C.T."/>
            <person name="Winkler M.E."/>
        </authorList>
    </citation>
    <scope>NUCLEOTIDE SEQUENCE</scope>
</reference>
<dbReference type="InterPro" id="IPR029052">
    <property type="entry name" value="Metallo-depent_PP-like"/>
</dbReference>
<dbReference type="PANTHER" id="PTHR34990:SF1">
    <property type="entry name" value="UDP-2,3-DIACYLGLUCOSAMINE HYDROLASE"/>
    <property type="match status" value="1"/>
</dbReference>
<feature type="non-terminal residue" evidence="8">
    <location>
        <position position="260"/>
    </location>
</feature>
<dbReference type="InterPro" id="IPR004843">
    <property type="entry name" value="Calcineurin-like_PHP"/>
</dbReference>
<dbReference type="Pfam" id="PF00149">
    <property type="entry name" value="Metallophos"/>
    <property type="match status" value="1"/>
</dbReference>
<keyword evidence="1" id="KW-1003">Cell membrane</keyword>
<accession>A0A382M0A2</accession>
<evidence type="ECO:0000256" key="3">
    <source>
        <dbReference type="ARBA" id="ARBA00022723"/>
    </source>
</evidence>
<keyword evidence="5" id="KW-0472">Membrane</keyword>
<keyword evidence="3" id="KW-0479">Metal-binding</keyword>
<evidence type="ECO:0000256" key="1">
    <source>
        <dbReference type="ARBA" id="ARBA00022475"/>
    </source>
</evidence>
<dbReference type="Gene3D" id="3.60.21.10">
    <property type="match status" value="1"/>
</dbReference>
<keyword evidence="2" id="KW-0997">Cell inner membrane</keyword>
<dbReference type="GO" id="GO:0046872">
    <property type="term" value="F:metal ion binding"/>
    <property type="evidence" value="ECO:0007669"/>
    <property type="project" value="UniProtKB-KW"/>
</dbReference>
<dbReference type="InterPro" id="IPR043461">
    <property type="entry name" value="LpxH-like"/>
</dbReference>
<dbReference type="AlphaFoldDB" id="A0A382M0A2"/>
<protein>
    <recommendedName>
        <fullName evidence="7">Calcineurin-like phosphoesterase domain-containing protein</fullName>
    </recommendedName>
</protein>
<dbReference type="SUPFAM" id="SSF56300">
    <property type="entry name" value="Metallo-dependent phosphatases"/>
    <property type="match status" value="1"/>
</dbReference>
<keyword evidence="4" id="KW-0378">Hydrolase</keyword>
<dbReference type="GO" id="GO:0008758">
    <property type="term" value="F:UDP-2,3-diacylglucosamine hydrolase activity"/>
    <property type="evidence" value="ECO:0007669"/>
    <property type="project" value="TreeGrafter"/>
</dbReference>
<gene>
    <name evidence="8" type="ORF">METZ01_LOCUS294972</name>
</gene>
<dbReference type="GO" id="GO:0009245">
    <property type="term" value="P:lipid A biosynthetic process"/>
    <property type="evidence" value="ECO:0007669"/>
    <property type="project" value="TreeGrafter"/>
</dbReference>
<sequence>MLSFQRFIENASLFLIPTHFCSMHSPIPSFCIEKPTGPLYIVTDSHLDFEQAPFEEFIEMLERLQDAQVLICLGDLFKVWLAMPKFWMEPHRRVMEAFRVHRERGAKVVFVAGNREKLVPRDWEDSIRDPFPFTHLSREDWHLQWGGLQLGFIHGDAINTKDLRHLRWRTFSNSHAFEALFRIMPGSLARWIAFKVEAMLAGSNRKFKINFPDEEVNRFAEQVLPGVDHYFVGHFHQDLVIRVPGESGILRIVPDWLLTR</sequence>